<feature type="domain" description="Argininosuccinate lyase C-terminal" evidence="8">
    <location>
        <begin position="367"/>
        <end position="434"/>
    </location>
</feature>
<dbReference type="Pfam" id="PF14698">
    <property type="entry name" value="ASL_C2"/>
    <property type="match status" value="1"/>
</dbReference>
<dbReference type="Gene3D" id="1.10.40.30">
    <property type="entry name" value="Fumarase/aspartase (C-terminal domain)"/>
    <property type="match status" value="1"/>
</dbReference>
<evidence type="ECO:0000313" key="9">
    <source>
        <dbReference type="EMBL" id="MFC0529390.1"/>
    </source>
</evidence>
<sequence>MSAEGRLWGGRFAVSPAPEMAALSRSEPGYFDLLPYDVAGSRAHVAGLCRVGVVTAEEAARVDAALAAIADEYRAGTLAPTPGDEDVHGFAERVLAQRLGPLAGKIRAGRSRNDQAANNLRLYLRDRVRGVYGGLLDVIDALLEQARRHAHTVAPGFTHLQPAQPIVFGHLLLAHAQRAWRDADRLRDWDARAARSPLGAAALAGSPIVPHPEEAARRLGYDGVCANSIDAVSARDHVAEFLFTASMAGLHMSGLAEEVCLWVSDQFRWARLHDAYATGSSIMPQKKNPDIAELTRGKAGRLLGNLTGLLGVLKGLPLAYNRDLAEDKRAAMDSVETLLLTLPAMAGMLRTLEFDADRMRRDAAARFALATEVADWLALRGVPFSEAHEITGRLVRLCEERGCDLPDLDAAALRSVDARLGAEVLDVLSIDAAVSRRTAVGATAPQRVTEQLDALAADVAAARDWAVGYPGPRA</sequence>
<evidence type="ECO:0000259" key="8">
    <source>
        <dbReference type="Pfam" id="PF14698"/>
    </source>
</evidence>
<dbReference type="HAMAP" id="MF_00006">
    <property type="entry name" value="Arg_succ_lyase"/>
    <property type="match status" value="1"/>
</dbReference>
<keyword evidence="4 6" id="KW-0028">Amino-acid biosynthesis</keyword>
<evidence type="ECO:0000259" key="7">
    <source>
        <dbReference type="Pfam" id="PF00206"/>
    </source>
</evidence>
<evidence type="ECO:0000256" key="1">
    <source>
        <dbReference type="ARBA" id="ARBA00004941"/>
    </source>
</evidence>
<dbReference type="InterPro" id="IPR024083">
    <property type="entry name" value="Fumarase/histidase_N"/>
</dbReference>
<dbReference type="PANTHER" id="PTHR43814:SF1">
    <property type="entry name" value="ARGININOSUCCINATE LYASE"/>
    <property type="match status" value="1"/>
</dbReference>
<comment type="subcellular location">
    <subcellularLocation>
        <location evidence="6">Cytoplasm</location>
    </subcellularLocation>
</comment>
<dbReference type="InterPro" id="IPR000362">
    <property type="entry name" value="Fumarate_lyase_fam"/>
</dbReference>
<dbReference type="GO" id="GO:0004056">
    <property type="term" value="F:argininosuccinate lyase activity"/>
    <property type="evidence" value="ECO:0007669"/>
    <property type="project" value="UniProtKB-EC"/>
</dbReference>
<evidence type="ECO:0000313" key="10">
    <source>
        <dbReference type="Proteomes" id="UP001589867"/>
    </source>
</evidence>
<keyword evidence="5 6" id="KW-0456">Lyase</keyword>
<evidence type="ECO:0000256" key="5">
    <source>
        <dbReference type="ARBA" id="ARBA00023239"/>
    </source>
</evidence>
<comment type="pathway">
    <text evidence="1 6">Amino-acid biosynthesis; L-arginine biosynthesis; L-arginine from L-ornithine and carbamoyl phosphate: step 3/3.</text>
</comment>
<dbReference type="InterPro" id="IPR022761">
    <property type="entry name" value="Fumarate_lyase_N"/>
</dbReference>
<dbReference type="PRINTS" id="PR00149">
    <property type="entry name" value="FUMRATELYASE"/>
</dbReference>
<dbReference type="CDD" id="cd01359">
    <property type="entry name" value="Argininosuccinate_lyase"/>
    <property type="match status" value="1"/>
</dbReference>
<dbReference type="InterPro" id="IPR008948">
    <property type="entry name" value="L-Aspartase-like"/>
</dbReference>
<organism evidence="9 10">
    <name type="scientific">Phytohabitans kaempferiae</name>
    <dbReference type="NCBI Taxonomy" id="1620943"/>
    <lineage>
        <taxon>Bacteria</taxon>
        <taxon>Bacillati</taxon>
        <taxon>Actinomycetota</taxon>
        <taxon>Actinomycetes</taxon>
        <taxon>Micromonosporales</taxon>
        <taxon>Micromonosporaceae</taxon>
    </lineage>
</organism>
<dbReference type="NCBIfam" id="TIGR00838">
    <property type="entry name" value="argH"/>
    <property type="match status" value="1"/>
</dbReference>
<dbReference type="Proteomes" id="UP001589867">
    <property type="component" value="Unassembled WGS sequence"/>
</dbReference>
<protein>
    <recommendedName>
        <fullName evidence="2 6">Argininosuccinate lyase</fullName>
        <shortName evidence="6">ASAL</shortName>
        <ecNumber evidence="2 6">4.3.2.1</ecNumber>
    </recommendedName>
    <alternativeName>
        <fullName evidence="6">Arginosuccinase</fullName>
    </alternativeName>
</protein>
<reference evidence="9 10" key="1">
    <citation type="submission" date="2024-09" db="EMBL/GenBank/DDBJ databases">
        <authorList>
            <person name="Sun Q."/>
            <person name="Mori K."/>
        </authorList>
    </citation>
    <scope>NUCLEOTIDE SEQUENCE [LARGE SCALE GENOMIC DNA]</scope>
    <source>
        <strain evidence="9 10">TBRC 3947</strain>
    </source>
</reference>
<accession>A0ABV6M3W7</accession>
<dbReference type="PANTHER" id="PTHR43814">
    <property type="entry name" value="ARGININOSUCCINATE LYASE"/>
    <property type="match status" value="1"/>
</dbReference>
<evidence type="ECO:0000256" key="6">
    <source>
        <dbReference type="HAMAP-Rule" id="MF_00006"/>
    </source>
</evidence>
<dbReference type="PRINTS" id="PR00145">
    <property type="entry name" value="ARGSUCLYASE"/>
</dbReference>
<gene>
    <name evidence="6 9" type="primary">argH</name>
    <name evidence="9" type="ORF">ACFFIA_17185</name>
</gene>
<dbReference type="Gene3D" id="1.10.275.10">
    <property type="entry name" value="Fumarase/aspartase (N-terminal domain)"/>
    <property type="match status" value="1"/>
</dbReference>
<dbReference type="RefSeq" id="WP_377252092.1">
    <property type="nucleotide sequence ID" value="NZ_JBHLUH010000031.1"/>
</dbReference>
<evidence type="ECO:0000256" key="2">
    <source>
        <dbReference type="ARBA" id="ARBA00012338"/>
    </source>
</evidence>
<dbReference type="SUPFAM" id="SSF48557">
    <property type="entry name" value="L-aspartase-like"/>
    <property type="match status" value="1"/>
</dbReference>
<feature type="domain" description="Fumarate lyase N-terminal" evidence="7">
    <location>
        <begin position="11"/>
        <end position="304"/>
    </location>
</feature>
<comment type="caution">
    <text evidence="9">The sequence shown here is derived from an EMBL/GenBank/DDBJ whole genome shotgun (WGS) entry which is preliminary data.</text>
</comment>
<proteinExistence type="inferred from homology"/>
<dbReference type="InterPro" id="IPR009049">
    <property type="entry name" value="Argininosuccinate_lyase"/>
</dbReference>
<evidence type="ECO:0000256" key="3">
    <source>
        <dbReference type="ARBA" id="ARBA00022571"/>
    </source>
</evidence>
<comment type="similarity">
    <text evidence="6">Belongs to the lyase 1 family. Argininosuccinate lyase subfamily.</text>
</comment>
<comment type="catalytic activity">
    <reaction evidence="6">
        <text>2-(N(omega)-L-arginino)succinate = fumarate + L-arginine</text>
        <dbReference type="Rhea" id="RHEA:24020"/>
        <dbReference type="ChEBI" id="CHEBI:29806"/>
        <dbReference type="ChEBI" id="CHEBI:32682"/>
        <dbReference type="ChEBI" id="CHEBI:57472"/>
        <dbReference type="EC" id="4.3.2.1"/>
    </reaction>
</comment>
<dbReference type="PROSITE" id="PS00163">
    <property type="entry name" value="FUMARATE_LYASES"/>
    <property type="match status" value="1"/>
</dbReference>
<dbReference type="EC" id="4.3.2.1" evidence="2 6"/>
<dbReference type="InterPro" id="IPR029419">
    <property type="entry name" value="Arg_succ_lyase_C"/>
</dbReference>
<keyword evidence="10" id="KW-1185">Reference proteome</keyword>
<keyword evidence="6" id="KW-0963">Cytoplasm</keyword>
<keyword evidence="3 6" id="KW-0055">Arginine biosynthesis</keyword>
<name>A0ABV6M3W7_9ACTN</name>
<dbReference type="Gene3D" id="1.20.200.10">
    <property type="entry name" value="Fumarase/aspartase (Central domain)"/>
    <property type="match status" value="1"/>
</dbReference>
<dbReference type="Pfam" id="PF00206">
    <property type="entry name" value="Lyase_1"/>
    <property type="match status" value="1"/>
</dbReference>
<dbReference type="InterPro" id="IPR020557">
    <property type="entry name" value="Fumarate_lyase_CS"/>
</dbReference>
<dbReference type="EMBL" id="JBHLUH010000031">
    <property type="protein sequence ID" value="MFC0529390.1"/>
    <property type="molecule type" value="Genomic_DNA"/>
</dbReference>
<evidence type="ECO:0000256" key="4">
    <source>
        <dbReference type="ARBA" id="ARBA00022605"/>
    </source>
</evidence>